<dbReference type="GO" id="GO:0005737">
    <property type="term" value="C:cytoplasm"/>
    <property type="evidence" value="ECO:0007669"/>
    <property type="project" value="TreeGrafter"/>
</dbReference>
<protein>
    <submittedName>
        <fullName evidence="6">[FeFe] hydrogenase H-cluster maturation GTPase HydF</fullName>
    </submittedName>
</protein>
<dbReference type="InterPro" id="IPR023873">
    <property type="entry name" value="FeFe-hyd_GTPase_HydF"/>
</dbReference>
<dbReference type="Proteomes" id="UP000462760">
    <property type="component" value="Unassembled WGS sequence"/>
</dbReference>
<evidence type="ECO:0000259" key="5">
    <source>
        <dbReference type="Pfam" id="PF18133"/>
    </source>
</evidence>
<dbReference type="GO" id="GO:0002098">
    <property type="term" value="P:tRNA wobble uridine modification"/>
    <property type="evidence" value="ECO:0007669"/>
    <property type="project" value="TreeGrafter"/>
</dbReference>
<evidence type="ECO:0000256" key="2">
    <source>
        <dbReference type="ARBA" id="ARBA00023134"/>
    </source>
</evidence>
<dbReference type="OrthoDB" id="9811338at2"/>
<evidence type="ECO:0000313" key="7">
    <source>
        <dbReference type="Proteomes" id="UP000462760"/>
    </source>
</evidence>
<feature type="domain" description="Hydrogen maturase F tetramerization" evidence="5">
    <location>
        <begin position="277"/>
        <end position="393"/>
    </location>
</feature>
<evidence type="ECO:0000313" key="6">
    <source>
        <dbReference type="EMBL" id="MSS42781.1"/>
    </source>
</evidence>
<dbReference type="InterPro" id="IPR005225">
    <property type="entry name" value="Small_GTP-bd"/>
</dbReference>
<gene>
    <name evidence="6" type="primary">hydF</name>
    <name evidence="6" type="ORF">FYJ27_03410</name>
</gene>
<dbReference type="NCBIfam" id="TIGR03918">
    <property type="entry name" value="GTP_HydF"/>
    <property type="match status" value="1"/>
</dbReference>
<keyword evidence="1" id="KW-0547">Nucleotide-binding</keyword>
<dbReference type="PRINTS" id="PR00326">
    <property type="entry name" value="GTP1OBG"/>
</dbReference>
<feature type="domain" description="Hydrogen maturase F dimerization" evidence="4">
    <location>
        <begin position="176"/>
        <end position="273"/>
    </location>
</feature>
<comment type="caution">
    <text evidence="6">The sequence shown here is derived from an EMBL/GenBank/DDBJ whole genome shotgun (WGS) entry which is preliminary data.</text>
</comment>
<evidence type="ECO:0000259" key="4">
    <source>
        <dbReference type="Pfam" id="PF18128"/>
    </source>
</evidence>
<dbReference type="Pfam" id="PF18133">
    <property type="entry name" value="HydF_tetramer"/>
    <property type="match status" value="1"/>
</dbReference>
<reference evidence="6 7" key="1">
    <citation type="submission" date="2019-08" db="EMBL/GenBank/DDBJ databases">
        <title>In-depth cultivation of the pig gut microbiome towards novel bacterial diversity and tailored functional studies.</title>
        <authorList>
            <person name="Wylensek D."/>
            <person name="Hitch T.C.A."/>
            <person name="Clavel T."/>
        </authorList>
    </citation>
    <scope>NUCLEOTIDE SEQUENCE [LARGE SCALE GENOMIC DNA]</scope>
    <source>
        <strain evidence="6 7">Med78-601-WT-4W-RMD-3</strain>
    </source>
</reference>
<dbReference type="InterPro" id="IPR006073">
    <property type="entry name" value="GTP-bd"/>
</dbReference>
<dbReference type="EMBL" id="VULR01000003">
    <property type="protein sequence ID" value="MSS42781.1"/>
    <property type="molecule type" value="Genomic_DNA"/>
</dbReference>
<dbReference type="RefSeq" id="WP_154483172.1">
    <property type="nucleotide sequence ID" value="NZ_VULR01000003.1"/>
</dbReference>
<dbReference type="PANTHER" id="PTHR42714:SF6">
    <property type="entry name" value="TRANSLATION INITIATION FACTOR IF-2"/>
    <property type="match status" value="1"/>
</dbReference>
<dbReference type="Pfam" id="PF18128">
    <property type="entry name" value="HydF_dimer"/>
    <property type="match status" value="1"/>
</dbReference>
<dbReference type="Gene3D" id="3.40.50.11410">
    <property type="match status" value="1"/>
</dbReference>
<dbReference type="PANTHER" id="PTHR42714">
    <property type="entry name" value="TRNA MODIFICATION GTPASE GTPBP3"/>
    <property type="match status" value="1"/>
</dbReference>
<dbReference type="NCBIfam" id="TIGR00231">
    <property type="entry name" value="small_GTP"/>
    <property type="match status" value="1"/>
</dbReference>
<keyword evidence="2" id="KW-0342">GTP-binding</keyword>
<sequence length="401" mass="45333">MNNTPNSNRIVISIFGKRNAGKSSLLNTLTNQEISIVSPVKGTTTDPVKKAMELNPIGPVLFIDTAGIDDDTELGNLRIEKSIDIMRRTNIALHIVDINDIDNNSIKHMELLFKKYNIPYILVINKIDTVNNKFLEIIKSRYPEAIFISSTEKINIDILKNILIDTIKDTEKELPIVGDLVPYNGKVVLVIPIDKQAPKGRLILPQAQVIRDCLDHGIKSYIVRDTELESALKDLNDIDLIITDSQIFKKVDNTVPKEIKLTSFSILFARHKGDLKEFIKGIKAIEKLESGADILIAENCTHNTSHEDIGRIKIPKLLKEKTNKSFNFHFKSGFDFSENIKNYDLVIHCGGCMVNRKEIENRMKICARNTIPITNYGIVLAYLNGIIDRSLEIFNEGYTYP</sequence>
<dbReference type="Gene3D" id="3.40.50.300">
    <property type="entry name" value="P-loop containing nucleotide triphosphate hydrolases"/>
    <property type="match status" value="1"/>
</dbReference>
<dbReference type="Pfam" id="PF01926">
    <property type="entry name" value="MMR_HSR1"/>
    <property type="match status" value="1"/>
</dbReference>
<dbReference type="SUPFAM" id="SSF52540">
    <property type="entry name" value="P-loop containing nucleoside triphosphate hydrolases"/>
    <property type="match status" value="1"/>
</dbReference>
<name>A0A844FFM9_9FIRM</name>
<dbReference type="AlphaFoldDB" id="A0A844FFM9"/>
<accession>A0A844FFM9</accession>
<proteinExistence type="predicted"/>
<dbReference type="CDD" id="cd00880">
    <property type="entry name" value="Era_like"/>
    <property type="match status" value="1"/>
</dbReference>
<dbReference type="InterPro" id="IPR041606">
    <property type="entry name" value="HydF_dimer"/>
</dbReference>
<organism evidence="6 7">
    <name type="scientific">Anaerosalibacter bizertensis</name>
    <dbReference type="NCBI Taxonomy" id="932217"/>
    <lineage>
        <taxon>Bacteria</taxon>
        <taxon>Bacillati</taxon>
        <taxon>Bacillota</taxon>
        <taxon>Tissierellia</taxon>
        <taxon>Tissierellales</taxon>
        <taxon>Sporanaerobacteraceae</taxon>
        <taxon>Anaerosalibacter</taxon>
    </lineage>
</organism>
<dbReference type="GO" id="GO:0030488">
    <property type="term" value="P:tRNA methylation"/>
    <property type="evidence" value="ECO:0007669"/>
    <property type="project" value="TreeGrafter"/>
</dbReference>
<dbReference type="Gene3D" id="3.40.50.11420">
    <property type="match status" value="1"/>
</dbReference>
<dbReference type="InterPro" id="IPR040644">
    <property type="entry name" value="HydF_tetramer"/>
</dbReference>
<dbReference type="InterPro" id="IPR027417">
    <property type="entry name" value="P-loop_NTPase"/>
</dbReference>
<evidence type="ECO:0000259" key="3">
    <source>
        <dbReference type="Pfam" id="PF01926"/>
    </source>
</evidence>
<evidence type="ECO:0000256" key="1">
    <source>
        <dbReference type="ARBA" id="ARBA00022741"/>
    </source>
</evidence>
<feature type="domain" description="G" evidence="3">
    <location>
        <begin position="12"/>
        <end position="126"/>
    </location>
</feature>
<dbReference type="GO" id="GO:0005525">
    <property type="term" value="F:GTP binding"/>
    <property type="evidence" value="ECO:0007669"/>
    <property type="project" value="UniProtKB-KW"/>
</dbReference>